<dbReference type="SMART" id="SM00256">
    <property type="entry name" value="FBOX"/>
    <property type="match status" value="1"/>
</dbReference>
<evidence type="ECO:0000313" key="2">
    <source>
        <dbReference type="EMBL" id="KAG2615631.1"/>
    </source>
</evidence>
<organism evidence="2 3">
    <name type="scientific">Panicum virgatum</name>
    <name type="common">Blackwell switchgrass</name>
    <dbReference type="NCBI Taxonomy" id="38727"/>
    <lineage>
        <taxon>Eukaryota</taxon>
        <taxon>Viridiplantae</taxon>
        <taxon>Streptophyta</taxon>
        <taxon>Embryophyta</taxon>
        <taxon>Tracheophyta</taxon>
        <taxon>Spermatophyta</taxon>
        <taxon>Magnoliopsida</taxon>
        <taxon>Liliopsida</taxon>
        <taxon>Poales</taxon>
        <taxon>Poaceae</taxon>
        <taxon>PACMAD clade</taxon>
        <taxon>Panicoideae</taxon>
        <taxon>Panicodae</taxon>
        <taxon>Paniceae</taxon>
        <taxon>Panicinae</taxon>
        <taxon>Panicum</taxon>
        <taxon>Panicum sect. Hiantes</taxon>
    </lineage>
</organism>
<dbReference type="Gene3D" id="1.20.1280.50">
    <property type="match status" value="1"/>
</dbReference>
<proteinExistence type="predicted"/>
<dbReference type="Proteomes" id="UP000823388">
    <property type="component" value="Chromosome 3N"/>
</dbReference>
<dbReference type="InterPro" id="IPR036047">
    <property type="entry name" value="F-box-like_dom_sf"/>
</dbReference>
<dbReference type="Pfam" id="PF00646">
    <property type="entry name" value="F-box"/>
    <property type="match status" value="1"/>
</dbReference>
<name>A0A8T0TUI4_PANVG</name>
<dbReference type="CDD" id="cd22157">
    <property type="entry name" value="F-box_AtFBW1-like"/>
    <property type="match status" value="1"/>
</dbReference>
<dbReference type="OrthoDB" id="651818at2759"/>
<reference evidence="2" key="1">
    <citation type="submission" date="2020-05" db="EMBL/GenBank/DDBJ databases">
        <title>WGS assembly of Panicum virgatum.</title>
        <authorList>
            <person name="Lovell J.T."/>
            <person name="Jenkins J."/>
            <person name="Shu S."/>
            <person name="Juenger T.E."/>
            <person name="Schmutz J."/>
        </authorList>
    </citation>
    <scope>NUCLEOTIDE SEQUENCE</scope>
    <source>
        <strain evidence="2">AP13</strain>
    </source>
</reference>
<dbReference type="InterPro" id="IPR001810">
    <property type="entry name" value="F-box_dom"/>
</dbReference>
<dbReference type="Pfam" id="PF24750">
    <property type="entry name" value="b-prop_At3g26010-like"/>
    <property type="match status" value="1"/>
</dbReference>
<keyword evidence="3" id="KW-1185">Reference proteome</keyword>
<dbReference type="EMBL" id="CM029042">
    <property type="protein sequence ID" value="KAG2615630.1"/>
    <property type="molecule type" value="Genomic_DNA"/>
</dbReference>
<dbReference type="InterPro" id="IPR056592">
    <property type="entry name" value="Beta-prop_At3g26010-like"/>
</dbReference>
<evidence type="ECO:0000259" key="1">
    <source>
        <dbReference type="PROSITE" id="PS50181"/>
    </source>
</evidence>
<dbReference type="PANTHER" id="PTHR35546:SF106">
    <property type="entry name" value="DUF1618 DOMAIN-CONTAINING PROTEIN"/>
    <property type="match status" value="1"/>
</dbReference>
<dbReference type="SUPFAM" id="SSF81383">
    <property type="entry name" value="F-box domain"/>
    <property type="match status" value="1"/>
</dbReference>
<evidence type="ECO:0000313" key="3">
    <source>
        <dbReference type="Proteomes" id="UP000823388"/>
    </source>
</evidence>
<protein>
    <recommendedName>
        <fullName evidence="1">F-box domain-containing protein</fullName>
    </recommendedName>
</protein>
<feature type="domain" description="F-box" evidence="1">
    <location>
        <begin position="8"/>
        <end position="58"/>
    </location>
</feature>
<dbReference type="InterPro" id="IPR055290">
    <property type="entry name" value="At3g26010-like"/>
</dbReference>
<dbReference type="EMBL" id="CM029042">
    <property type="protein sequence ID" value="KAG2615631.1"/>
    <property type="molecule type" value="Genomic_DNA"/>
</dbReference>
<accession>A0A8T0TUI4</accession>
<dbReference type="PROSITE" id="PS50181">
    <property type="entry name" value="FBOX"/>
    <property type="match status" value="1"/>
</dbReference>
<sequence length="410" mass="45866">MDHPKRSTAAAPSLPDDALVEILSRLPAKSLCRFKCVSRAWRDLIADRLRCNRLPQTLEGFYVFDGDDETQGGSSDAGGVSPDRVVHGRFINALGKSSPLASFSFMGKQPGIEEFGLLRSCNGLLLFGHRRAGDSYDSLGYIVCNPATEQWVAVPSSGWKPLPLFDELEDPGSDSDTEIGWACTYLIFNPAVSKHFQLVEFISDDYVSVVSVEEVRAYSSETGVWCDSHWSSDYCMSFFAGSAVVNGMLHLSVSSFHNDTRQDLILAVDGQGKECRSLSSPQKCFDVAFVGESQGLVHCLSQHKDNTRQMTELSIWVLQDYDAEEWVLKQSVDFFKLFGRMNCRVEFDYSVVAIHPDRNLIFFFQQWDLKLKSYDMDRKVCTLCTLGVGPQNIFPLVPYYAESSALANKH</sequence>
<dbReference type="PANTHER" id="PTHR35546">
    <property type="entry name" value="F-BOX PROTEIN INTERACTION DOMAIN PROTEIN-RELATED"/>
    <property type="match status" value="1"/>
</dbReference>
<comment type="caution">
    <text evidence="2">The sequence shown here is derived from an EMBL/GenBank/DDBJ whole genome shotgun (WGS) entry which is preliminary data.</text>
</comment>
<gene>
    <name evidence="2" type="ORF">PVAP13_3NG047000</name>
</gene>
<dbReference type="AlphaFoldDB" id="A0A8T0TUI4"/>